<accession>A0AAP3V982</accession>
<reference evidence="1" key="1">
    <citation type="submission" date="2023-01" db="EMBL/GenBank/DDBJ databases">
        <title>Human gut microbiome strain richness.</title>
        <authorList>
            <person name="Chen-Liaw A."/>
        </authorList>
    </citation>
    <scope>NUCLEOTIDE SEQUENCE</scope>
    <source>
        <strain evidence="1">1001283st1_D2_1001283B150209_150212</strain>
    </source>
</reference>
<protein>
    <submittedName>
        <fullName evidence="1">Uncharacterized protein</fullName>
    </submittedName>
</protein>
<name>A0AAP3V982_9FIRM</name>
<comment type="caution">
    <text evidence="1">The sequence shown here is derived from an EMBL/GenBank/DDBJ whole genome shotgun (WGS) entry which is preliminary data.</text>
</comment>
<evidence type="ECO:0000313" key="2">
    <source>
        <dbReference type="Proteomes" id="UP001212823"/>
    </source>
</evidence>
<proteinExistence type="predicted"/>
<dbReference type="Proteomes" id="UP001212823">
    <property type="component" value="Unassembled WGS sequence"/>
</dbReference>
<sequence>MIVICNDAINRAIKYLEENHSVKEKVYLHIAEGFDCIESPDGQKGFGCYIPSEKSIYLAEEIPDKETSIIETLAHEYKHFMQDCLGQEFDENEAEQFANQVLKDMESEDTDHGND</sequence>
<dbReference type="EMBL" id="JAQLYE010000006">
    <property type="protein sequence ID" value="MDB8017277.1"/>
    <property type="molecule type" value="Genomic_DNA"/>
</dbReference>
<dbReference type="AlphaFoldDB" id="A0AAP3V982"/>
<gene>
    <name evidence="1" type="ORF">PNE45_04440</name>
</gene>
<dbReference type="RefSeq" id="WP_195371533.1">
    <property type="nucleotide sequence ID" value="NZ_JADPAO010000009.1"/>
</dbReference>
<evidence type="ECO:0000313" key="1">
    <source>
        <dbReference type="EMBL" id="MDB8017277.1"/>
    </source>
</evidence>
<organism evidence="1 2">
    <name type="scientific">Agathobacter rectalis</name>
    <dbReference type="NCBI Taxonomy" id="39491"/>
    <lineage>
        <taxon>Bacteria</taxon>
        <taxon>Bacillati</taxon>
        <taxon>Bacillota</taxon>
        <taxon>Clostridia</taxon>
        <taxon>Lachnospirales</taxon>
        <taxon>Lachnospiraceae</taxon>
        <taxon>Agathobacter</taxon>
    </lineage>
</organism>